<comment type="caution">
    <text evidence="3">The sequence shown here is derived from an EMBL/GenBank/DDBJ whole genome shotgun (WGS) entry which is preliminary data.</text>
</comment>
<dbReference type="Proteomes" id="UP000694308">
    <property type="component" value="Unassembled WGS sequence"/>
</dbReference>
<feature type="domain" description="HTH cro/C1-type" evidence="2">
    <location>
        <begin position="14"/>
        <end position="68"/>
    </location>
</feature>
<dbReference type="SMART" id="SM00530">
    <property type="entry name" value="HTH_XRE"/>
    <property type="match status" value="1"/>
</dbReference>
<proteinExistence type="predicted"/>
<organism evidence="3 4">
    <name type="scientific">Clostridium thailandense</name>
    <dbReference type="NCBI Taxonomy" id="2794346"/>
    <lineage>
        <taxon>Bacteria</taxon>
        <taxon>Bacillati</taxon>
        <taxon>Bacillota</taxon>
        <taxon>Clostridia</taxon>
        <taxon>Eubacteriales</taxon>
        <taxon>Clostridiaceae</taxon>
        <taxon>Clostridium</taxon>
    </lineage>
</organism>
<accession>A0A949TNL8</accession>
<protein>
    <submittedName>
        <fullName evidence="3">Helix-turn-helix transcriptional regulator</fullName>
    </submittedName>
</protein>
<evidence type="ECO:0000313" key="4">
    <source>
        <dbReference type="Proteomes" id="UP000694308"/>
    </source>
</evidence>
<evidence type="ECO:0000313" key="3">
    <source>
        <dbReference type="EMBL" id="MBV7273752.1"/>
    </source>
</evidence>
<dbReference type="InterPro" id="IPR001387">
    <property type="entry name" value="Cro/C1-type_HTH"/>
</dbReference>
<dbReference type="RefSeq" id="WP_218320819.1">
    <property type="nucleotide sequence ID" value="NZ_JAEEGC010000053.1"/>
</dbReference>
<dbReference type="CDD" id="cd00093">
    <property type="entry name" value="HTH_XRE"/>
    <property type="match status" value="1"/>
</dbReference>
<name>A0A949TNL8_9CLOT</name>
<evidence type="ECO:0000259" key="2">
    <source>
        <dbReference type="PROSITE" id="PS50943"/>
    </source>
</evidence>
<dbReference type="PANTHER" id="PTHR46558">
    <property type="entry name" value="TRACRIPTIONAL REGULATORY PROTEIN-RELATED-RELATED"/>
    <property type="match status" value="1"/>
</dbReference>
<dbReference type="GO" id="GO:0003677">
    <property type="term" value="F:DNA binding"/>
    <property type="evidence" value="ECO:0007669"/>
    <property type="project" value="UniProtKB-KW"/>
</dbReference>
<dbReference type="PANTHER" id="PTHR46558:SF11">
    <property type="entry name" value="HTH-TYPE TRANSCRIPTIONAL REGULATOR XRE"/>
    <property type="match status" value="1"/>
</dbReference>
<dbReference type="EMBL" id="JAEEGC010000053">
    <property type="protein sequence ID" value="MBV7273752.1"/>
    <property type="molecule type" value="Genomic_DNA"/>
</dbReference>
<keyword evidence="4" id="KW-1185">Reference proteome</keyword>
<dbReference type="PROSITE" id="PS50943">
    <property type="entry name" value="HTH_CROC1"/>
    <property type="match status" value="1"/>
</dbReference>
<keyword evidence="1" id="KW-0238">DNA-binding</keyword>
<dbReference type="Pfam" id="PF01381">
    <property type="entry name" value="HTH_3"/>
    <property type="match status" value="1"/>
</dbReference>
<sequence>MDNNFEPKTVGERIKYLREKKGESQEKLGEAIGLSQNSISKIEKGETQLTLENQCSIAEHFNVSHDYICTGKDNDSILALLEKYIFLKYIHYSSGNENIDYPVLSIDKVYFDYLVRTAKAKSDRYMPEDVRELWIEREIKNFYDSNKENTFSESETVVPLPQQLIYPDEQKDDWKQSDLLREINKQLLDSSAKDTDKGE</sequence>
<gene>
    <name evidence="3" type="ORF">I6U48_12620</name>
</gene>
<dbReference type="AlphaFoldDB" id="A0A949TNL8"/>
<reference evidence="3" key="1">
    <citation type="submission" date="2020-12" db="EMBL/GenBank/DDBJ databases">
        <title>Clostridium thailandense sp. nov., a novel acetogenic bacterium isolated from peat land soil in Thailand.</title>
        <authorList>
            <person name="Chaikitkaew S."/>
            <person name="Birkeland N.K."/>
        </authorList>
    </citation>
    <scope>NUCLEOTIDE SEQUENCE</scope>
    <source>
        <strain evidence="3">PL3</strain>
    </source>
</reference>
<evidence type="ECO:0000256" key="1">
    <source>
        <dbReference type="ARBA" id="ARBA00023125"/>
    </source>
</evidence>